<protein>
    <submittedName>
        <fullName evidence="3">Endonuclease</fullName>
    </submittedName>
</protein>
<dbReference type="InterPro" id="IPR011335">
    <property type="entry name" value="Restrct_endonuc-II-like"/>
</dbReference>
<reference evidence="3 4" key="1">
    <citation type="submission" date="2019-08" db="EMBL/GenBank/DDBJ databases">
        <authorList>
            <person name="Peeters C."/>
        </authorList>
    </citation>
    <scope>NUCLEOTIDE SEQUENCE [LARGE SCALE GENOMIC DNA]</scope>
    <source>
        <strain evidence="3 4">LMG 31111</strain>
    </source>
</reference>
<keyword evidence="4" id="KW-1185">Reference proteome</keyword>
<evidence type="ECO:0000256" key="1">
    <source>
        <dbReference type="SAM" id="MobiDB-lite"/>
    </source>
</evidence>
<gene>
    <name evidence="3" type="ORF">PCO31111_03491</name>
</gene>
<dbReference type="Proteomes" id="UP000383971">
    <property type="component" value="Unassembled WGS sequence"/>
</dbReference>
<evidence type="ECO:0000313" key="4">
    <source>
        <dbReference type="Proteomes" id="UP000383971"/>
    </source>
</evidence>
<dbReference type="AlphaFoldDB" id="A0A5E4WXH2"/>
<keyword evidence="3" id="KW-0540">Nuclease</keyword>
<keyword evidence="3" id="KW-0378">Hydrolase</keyword>
<dbReference type="SUPFAM" id="SSF52980">
    <property type="entry name" value="Restriction endonuclease-like"/>
    <property type="match status" value="1"/>
</dbReference>
<dbReference type="InterPro" id="IPR019080">
    <property type="entry name" value="YqaJ_viral_recombinase"/>
</dbReference>
<dbReference type="InterPro" id="IPR011604">
    <property type="entry name" value="PDDEXK-like_dom_sf"/>
</dbReference>
<organism evidence="3 4">
    <name type="scientific">Pandoraea communis</name>
    <dbReference type="NCBI Taxonomy" id="2508297"/>
    <lineage>
        <taxon>Bacteria</taxon>
        <taxon>Pseudomonadati</taxon>
        <taxon>Pseudomonadota</taxon>
        <taxon>Betaproteobacteria</taxon>
        <taxon>Burkholderiales</taxon>
        <taxon>Burkholderiaceae</taxon>
        <taxon>Pandoraea</taxon>
    </lineage>
</organism>
<dbReference type="Gene3D" id="3.90.320.10">
    <property type="match status" value="1"/>
</dbReference>
<dbReference type="RefSeq" id="WP_150586004.1">
    <property type="nucleotide sequence ID" value="NZ_CABPSE010000012.1"/>
</dbReference>
<feature type="compositionally biased region" description="Basic and acidic residues" evidence="1">
    <location>
        <begin position="446"/>
        <end position="460"/>
    </location>
</feature>
<sequence>MKIHDLQQGSPEWQAFRLTHHGASEAAAMLGLSKKTTRSELLRMKHTGTPKEFSDWVQVNILDYGHEVEAMARPIIEDLIGEDLYPVTCSNEDTGGILSASCDGLTMSYDTAFEHKQWAAELAASVAAGVLPEEHMPQCQQIMLVTGAKRVIFTVSDGTPDNCVHVEVLPDPAWFVRIEAGWAQFDRDLADYVLPEAKPVIVAEVVQALPAVAVQISGEITVRDNFKVFEAALRDFLENRLIREPETDKDFIDLDAQIKALKKAEDALNSAETMMLAQIQTVDEAKRQKEMLYKLTRDNRLMAEKLLESEKTRRRAEKVETARKAYVAHVAELQREIAGLRMDVATPDFAGAIKGLKTLESMQDKLDTALANGKIAAEQQAADLRTKLGWIEANAAEYRALLADLQQLAAKPFDDFKLAVTARIDAHKKAEADRLEAERARIRQEEEAKAKAEAEAKLRAEQQAATPAVPLADPTPQVTAKPTTTARPSTAPAVSRANPAPTSKSRPSDDEIIDVLALHFRVHESAVVAWLLEIDLEAASQRIADSMAA</sequence>
<dbReference type="Pfam" id="PF09588">
    <property type="entry name" value="YqaJ"/>
    <property type="match status" value="1"/>
</dbReference>
<evidence type="ECO:0000259" key="2">
    <source>
        <dbReference type="Pfam" id="PF09588"/>
    </source>
</evidence>
<feature type="domain" description="YqaJ viral recombinase" evidence="2">
    <location>
        <begin position="12"/>
        <end position="148"/>
    </location>
</feature>
<name>A0A5E4WXH2_9BURK</name>
<feature type="compositionally biased region" description="Low complexity" evidence="1">
    <location>
        <begin position="479"/>
        <end position="493"/>
    </location>
</feature>
<feature type="region of interest" description="Disordered" evidence="1">
    <location>
        <begin position="446"/>
        <end position="508"/>
    </location>
</feature>
<keyword evidence="3" id="KW-0255">Endonuclease</keyword>
<accession>A0A5E4WXH2</accession>
<evidence type="ECO:0000313" key="3">
    <source>
        <dbReference type="EMBL" id="VVE27705.1"/>
    </source>
</evidence>
<dbReference type="GO" id="GO:0004519">
    <property type="term" value="F:endonuclease activity"/>
    <property type="evidence" value="ECO:0007669"/>
    <property type="project" value="UniProtKB-KW"/>
</dbReference>
<proteinExistence type="predicted"/>
<dbReference type="EMBL" id="CABPSE010000012">
    <property type="protein sequence ID" value="VVE27705.1"/>
    <property type="molecule type" value="Genomic_DNA"/>
</dbReference>